<organism evidence="1 2">
    <name type="scientific">Aldrovandia affinis</name>
    <dbReference type="NCBI Taxonomy" id="143900"/>
    <lineage>
        <taxon>Eukaryota</taxon>
        <taxon>Metazoa</taxon>
        <taxon>Chordata</taxon>
        <taxon>Craniata</taxon>
        <taxon>Vertebrata</taxon>
        <taxon>Euteleostomi</taxon>
        <taxon>Actinopterygii</taxon>
        <taxon>Neopterygii</taxon>
        <taxon>Teleostei</taxon>
        <taxon>Notacanthiformes</taxon>
        <taxon>Halosauridae</taxon>
        <taxon>Aldrovandia</taxon>
    </lineage>
</organism>
<reference evidence="1" key="1">
    <citation type="journal article" date="2023" name="Science">
        <title>Genome structures resolve the early diversification of teleost fishes.</title>
        <authorList>
            <person name="Parey E."/>
            <person name="Louis A."/>
            <person name="Montfort J."/>
            <person name="Bouchez O."/>
            <person name="Roques C."/>
            <person name="Iampietro C."/>
            <person name="Lluch J."/>
            <person name="Castinel A."/>
            <person name="Donnadieu C."/>
            <person name="Desvignes T."/>
            <person name="Floi Bucao C."/>
            <person name="Jouanno E."/>
            <person name="Wen M."/>
            <person name="Mejri S."/>
            <person name="Dirks R."/>
            <person name="Jansen H."/>
            <person name="Henkel C."/>
            <person name="Chen W.J."/>
            <person name="Zahm M."/>
            <person name="Cabau C."/>
            <person name="Klopp C."/>
            <person name="Thompson A.W."/>
            <person name="Robinson-Rechavi M."/>
            <person name="Braasch I."/>
            <person name="Lecointre G."/>
            <person name="Bobe J."/>
            <person name="Postlethwait J.H."/>
            <person name="Berthelot C."/>
            <person name="Roest Crollius H."/>
            <person name="Guiguen Y."/>
        </authorList>
    </citation>
    <scope>NUCLEOTIDE SEQUENCE</scope>
    <source>
        <strain evidence="1">NC1722</strain>
    </source>
</reference>
<comment type="caution">
    <text evidence="1">The sequence shown here is derived from an EMBL/GenBank/DDBJ whole genome shotgun (WGS) entry which is preliminary data.</text>
</comment>
<evidence type="ECO:0000313" key="1">
    <source>
        <dbReference type="EMBL" id="KAJ8366500.1"/>
    </source>
</evidence>
<sequence>MCSNRLSCSWCMQYWDRHLPLFSALCLGGSSGRQRTWVFRAPPELEVDYLHRLQEWLQDFAPSDRVWIYYPSGTKGVSPKLRSYWQGPGEILQQLDCSIS</sequence>
<name>A0AAD7VYV4_9TELE</name>
<dbReference type="AlphaFoldDB" id="A0AAD7VYV4"/>
<dbReference type="EMBL" id="JAINUG010000583">
    <property type="protein sequence ID" value="KAJ8366500.1"/>
    <property type="molecule type" value="Genomic_DNA"/>
</dbReference>
<protein>
    <submittedName>
        <fullName evidence="1">Uncharacterized protein</fullName>
    </submittedName>
</protein>
<keyword evidence="2" id="KW-1185">Reference proteome</keyword>
<gene>
    <name evidence="1" type="ORF">AAFF_G00353370</name>
</gene>
<dbReference type="Proteomes" id="UP001221898">
    <property type="component" value="Unassembled WGS sequence"/>
</dbReference>
<accession>A0AAD7VYV4</accession>
<proteinExistence type="predicted"/>
<evidence type="ECO:0000313" key="2">
    <source>
        <dbReference type="Proteomes" id="UP001221898"/>
    </source>
</evidence>